<sequence>MYSTHGYDSEDEYCPRNVCLDVGELSADTDLTKTPTSGQEYLQQVVLEASKYRDVVVANIDRSKLKKQNSNSNYGYWNFIPEAPPARDDLKPTKAWQSHQMENFLALKSQVESIKAKLSEDGINDLELVNLPKAEREKKWKALVLEQKIVPSLKLMLSFDQVRCENLIIYVNEWIEQKLIDIWEVGPLLYSVFVCMEMPLDSSIVFNLRTLARHCAFTRVQENNLDDKKLATLNLFICIISNFFAQKDLMDARSDGL</sequence>
<comment type="similarity">
    <text evidence="5 7">Belongs to the gemin-2 family.</text>
</comment>
<dbReference type="Proteomes" id="UP001152759">
    <property type="component" value="Chromosome 7"/>
</dbReference>
<dbReference type="Pfam" id="PF04938">
    <property type="entry name" value="SIP1"/>
    <property type="match status" value="1"/>
</dbReference>
<evidence type="ECO:0000256" key="2">
    <source>
        <dbReference type="ARBA" id="ARBA00022490"/>
    </source>
</evidence>
<dbReference type="EMBL" id="OU963868">
    <property type="protein sequence ID" value="CAH0392759.1"/>
    <property type="molecule type" value="Genomic_DNA"/>
</dbReference>
<keyword evidence="2 7" id="KW-0963">Cytoplasm</keyword>
<dbReference type="InterPro" id="IPR017364">
    <property type="entry name" value="GEMIN2"/>
</dbReference>
<name>A0A9P0F7U4_BEMTA</name>
<dbReference type="AlphaFoldDB" id="A0A9P0F7U4"/>
<dbReference type="GO" id="GO:0032797">
    <property type="term" value="C:SMN complex"/>
    <property type="evidence" value="ECO:0007669"/>
    <property type="project" value="UniProtKB-UniRule"/>
</dbReference>
<dbReference type="InterPro" id="IPR035426">
    <property type="entry name" value="Gemin2/Brr1"/>
</dbReference>
<keyword evidence="9" id="KW-1185">Reference proteome</keyword>
<evidence type="ECO:0000256" key="7">
    <source>
        <dbReference type="PIRNR" id="PIRNR038038"/>
    </source>
</evidence>
<protein>
    <recommendedName>
        <fullName evidence="6 7">Gem-associated protein 2</fullName>
    </recommendedName>
</protein>
<dbReference type="Gene3D" id="1.20.58.1070">
    <property type="match status" value="1"/>
</dbReference>
<organism evidence="8 9">
    <name type="scientific">Bemisia tabaci</name>
    <name type="common">Sweetpotato whitefly</name>
    <name type="synonym">Aleurodes tabaci</name>
    <dbReference type="NCBI Taxonomy" id="7038"/>
    <lineage>
        <taxon>Eukaryota</taxon>
        <taxon>Metazoa</taxon>
        <taxon>Ecdysozoa</taxon>
        <taxon>Arthropoda</taxon>
        <taxon>Hexapoda</taxon>
        <taxon>Insecta</taxon>
        <taxon>Pterygota</taxon>
        <taxon>Neoptera</taxon>
        <taxon>Paraneoptera</taxon>
        <taxon>Hemiptera</taxon>
        <taxon>Sternorrhyncha</taxon>
        <taxon>Aleyrodoidea</taxon>
        <taxon>Aleyrodidae</taxon>
        <taxon>Aleyrodinae</taxon>
        <taxon>Bemisia</taxon>
    </lineage>
</organism>
<evidence type="ECO:0000313" key="8">
    <source>
        <dbReference type="EMBL" id="CAH0392759.1"/>
    </source>
</evidence>
<dbReference type="GO" id="GO:0005681">
    <property type="term" value="C:spliceosomal complex"/>
    <property type="evidence" value="ECO:0007669"/>
    <property type="project" value="UniProtKB-UniRule"/>
</dbReference>
<evidence type="ECO:0000256" key="3">
    <source>
        <dbReference type="ARBA" id="ARBA00022664"/>
    </source>
</evidence>
<reference evidence="8" key="1">
    <citation type="submission" date="2021-12" db="EMBL/GenBank/DDBJ databases">
        <authorList>
            <person name="King R."/>
        </authorList>
    </citation>
    <scope>NUCLEOTIDE SEQUENCE</scope>
</reference>
<dbReference type="GO" id="GO:0000245">
    <property type="term" value="P:spliceosomal complex assembly"/>
    <property type="evidence" value="ECO:0007669"/>
    <property type="project" value="UniProtKB-UniRule"/>
</dbReference>
<dbReference type="PANTHER" id="PTHR12794">
    <property type="entry name" value="GEMIN2"/>
    <property type="match status" value="1"/>
</dbReference>
<comment type="function">
    <text evidence="7">The SMN complex catalyzes the assembly of small nuclear ribonucleoproteins (snRNPs), the building blocks of the spliceosome, and thereby plays an important role in the splicing of cellular pre-mRNAs.</text>
</comment>
<evidence type="ECO:0000256" key="5">
    <source>
        <dbReference type="ARBA" id="ARBA00025758"/>
    </source>
</evidence>
<accession>A0A9P0F7U4</accession>
<gene>
    <name evidence="8" type="ORF">BEMITA_LOCUS11233</name>
</gene>
<dbReference type="PIRSF" id="PIRSF038038">
    <property type="entry name" value="SMN_Gemin2"/>
    <property type="match status" value="1"/>
</dbReference>
<dbReference type="GO" id="GO:0000387">
    <property type="term" value="P:spliceosomal snRNP assembly"/>
    <property type="evidence" value="ECO:0007669"/>
    <property type="project" value="UniProtKB-UniRule"/>
</dbReference>
<comment type="subcellular location">
    <subcellularLocation>
        <location evidence="1">Cytoplasm</location>
    </subcellularLocation>
</comment>
<dbReference type="PANTHER" id="PTHR12794:SF0">
    <property type="entry name" value="GEM-ASSOCIATED PROTEIN 2"/>
    <property type="match status" value="1"/>
</dbReference>
<evidence type="ECO:0000256" key="4">
    <source>
        <dbReference type="ARBA" id="ARBA00023187"/>
    </source>
</evidence>
<comment type="subunit">
    <text evidence="7">Part of the core SMN complex.</text>
</comment>
<evidence type="ECO:0000313" key="9">
    <source>
        <dbReference type="Proteomes" id="UP001152759"/>
    </source>
</evidence>
<proteinExistence type="inferred from homology"/>
<evidence type="ECO:0000256" key="1">
    <source>
        <dbReference type="ARBA" id="ARBA00004496"/>
    </source>
</evidence>
<evidence type="ECO:0000256" key="6">
    <source>
        <dbReference type="ARBA" id="ARBA00047179"/>
    </source>
</evidence>
<keyword evidence="4 7" id="KW-0508">mRNA splicing</keyword>
<keyword evidence="3 7" id="KW-0507">mRNA processing</keyword>